<dbReference type="InterPro" id="IPR025587">
    <property type="entry name" value="DUF4351"/>
</dbReference>
<organism evidence="2 3">
    <name type="scientific">Nostoc cf. edaphicum LEGE 07299</name>
    <dbReference type="NCBI Taxonomy" id="2777974"/>
    <lineage>
        <taxon>Bacteria</taxon>
        <taxon>Bacillati</taxon>
        <taxon>Cyanobacteriota</taxon>
        <taxon>Cyanophyceae</taxon>
        <taxon>Nostocales</taxon>
        <taxon>Nostocaceae</taxon>
        <taxon>Nostoc</taxon>
    </lineage>
</organism>
<accession>A0ABR9TTB4</accession>
<protein>
    <submittedName>
        <fullName evidence="2">DUF4351 domain-containing protein</fullName>
    </submittedName>
</protein>
<name>A0ABR9TTB4_9NOSO</name>
<reference evidence="2 3" key="1">
    <citation type="submission" date="2020-10" db="EMBL/GenBank/DDBJ databases">
        <authorList>
            <person name="Castelo-Branco R."/>
            <person name="Eusebio N."/>
            <person name="Adriana R."/>
            <person name="Vieira A."/>
            <person name="Brugerolle De Fraissinette N."/>
            <person name="Rezende De Castro R."/>
            <person name="Schneider M.P."/>
            <person name="Vasconcelos V."/>
            <person name="Leao P.N."/>
        </authorList>
    </citation>
    <scope>NUCLEOTIDE SEQUENCE [LARGE SCALE GENOMIC DNA]</scope>
    <source>
        <strain evidence="2 3">LEGE 07299</strain>
    </source>
</reference>
<evidence type="ECO:0000313" key="2">
    <source>
        <dbReference type="EMBL" id="MBE9103629.1"/>
    </source>
</evidence>
<evidence type="ECO:0000259" key="1">
    <source>
        <dbReference type="Pfam" id="PF14261"/>
    </source>
</evidence>
<dbReference type="EMBL" id="JADEXF010000021">
    <property type="protein sequence ID" value="MBE9103629.1"/>
    <property type="molecule type" value="Genomic_DNA"/>
</dbReference>
<keyword evidence="3" id="KW-1185">Reference proteome</keyword>
<dbReference type="Proteomes" id="UP000647836">
    <property type="component" value="Unassembled WGS sequence"/>
</dbReference>
<evidence type="ECO:0000313" key="3">
    <source>
        <dbReference type="Proteomes" id="UP000647836"/>
    </source>
</evidence>
<proteinExistence type="predicted"/>
<gene>
    <name evidence="2" type="ORF">IQ229_01310</name>
</gene>
<comment type="caution">
    <text evidence="2">The sequence shown here is derived from an EMBL/GenBank/DDBJ whole genome shotgun (WGS) entry which is preliminary data.</text>
</comment>
<dbReference type="Pfam" id="PF14261">
    <property type="entry name" value="DUF4351"/>
    <property type="match status" value="1"/>
</dbReference>
<sequence>MNPRLSSNTVTRVIGINIKNIVQHQIYRKLIEKQTSINSFIDTMNLQVHLETLSEVLLDFTAIADFSRFI</sequence>
<feature type="domain" description="DUF4351" evidence="1">
    <location>
        <begin position="19"/>
        <end position="69"/>
    </location>
</feature>